<sequence>MTIRFRPFLLAPSVVALSIFSASAHAQATDYPNSCSFNGTWENCRLTGEGQSINVTYAKDGKKIELEMVGNDWECSKKNEPSNSRRCGKILITERKEGRTTWGTYMVTRMSSGFAVRSSRGNTYYFEK</sequence>
<keyword evidence="3" id="KW-1185">Reference proteome</keyword>
<evidence type="ECO:0000313" key="3">
    <source>
        <dbReference type="Proteomes" id="UP000240206"/>
    </source>
</evidence>
<evidence type="ECO:0000313" key="2">
    <source>
        <dbReference type="EMBL" id="PSI00482.1"/>
    </source>
</evidence>
<feature type="chain" id="PRO_5015154737" evidence="1">
    <location>
        <begin position="27"/>
        <end position="128"/>
    </location>
</feature>
<name>A0A2P7EB83_9SYNE</name>
<accession>A0A2P7EB83</accession>
<dbReference type="EMBL" id="PXVC01000116">
    <property type="protein sequence ID" value="PSI00482.1"/>
    <property type="molecule type" value="Genomic_DNA"/>
</dbReference>
<feature type="signal peptide" evidence="1">
    <location>
        <begin position="1"/>
        <end position="26"/>
    </location>
</feature>
<organism evidence="2 3">
    <name type="scientific">Synechococcus lacustris str. Tous</name>
    <dbReference type="NCBI Taxonomy" id="1910958"/>
    <lineage>
        <taxon>Bacteria</taxon>
        <taxon>Bacillati</taxon>
        <taxon>Cyanobacteriota</taxon>
        <taxon>Cyanophyceae</taxon>
        <taxon>Synechococcales</taxon>
        <taxon>Synechococcaceae</taxon>
        <taxon>Synechococcus</taxon>
    </lineage>
</organism>
<dbReference type="RefSeq" id="WP_133165276.1">
    <property type="nucleotide sequence ID" value="NZ_PXVC01000116.1"/>
</dbReference>
<gene>
    <name evidence="2" type="ORF">C7K08_12915</name>
</gene>
<evidence type="ECO:0000256" key="1">
    <source>
        <dbReference type="SAM" id="SignalP"/>
    </source>
</evidence>
<keyword evidence="1" id="KW-0732">Signal</keyword>
<dbReference type="AlphaFoldDB" id="A0A2P7EB83"/>
<dbReference type="Proteomes" id="UP000240206">
    <property type="component" value="Unassembled WGS sequence"/>
</dbReference>
<proteinExistence type="predicted"/>
<reference evidence="3" key="1">
    <citation type="submission" date="2018-03" db="EMBL/GenBank/DDBJ databases">
        <title>Ecological and genomic features of two cosmopolitan and abundant freshwater picocyanobacteria.</title>
        <authorList>
            <person name="Cabello-Yeves P.J."/>
            <person name="Picazo A."/>
            <person name="Camacho A."/>
            <person name="Callieri C."/>
            <person name="Rosselli R."/>
            <person name="Roda-Garcia J."/>
            <person name="Coutinho F.H."/>
            <person name="Rodriguez-Valera F."/>
        </authorList>
    </citation>
    <scope>NUCLEOTIDE SEQUENCE [LARGE SCALE GENOMIC DNA]</scope>
    <source>
        <strain evidence="3">Tous</strain>
    </source>
</reference>
<protein>
    <submittedName>
        <fullName evidence="2">Uncharacterized protein</fullName>
    </submittedName>
</protein>
<comment type="caution">
    <text evidence="2">The sequence shown here is derived from an EMBL/GenBank/DDBJ whole genome shotgun (WGS) entry which is preliminary data.</text>
</comment>